<evidence type="ECO:0000313" key="3">
    <source>
        <dbReference type="Proteomes" id="UP000198599"/>
    </source>
</evidence>
<dbReference type="InterPro" id="IPR011053">
    <property type="entry name" value="Single_hybrid_motif"/>
</dbReference>
<reference evidence="3" key="1">
    <citation type="submission" date="2016-10" db="EMBL/GenBank/DDBJ databases">
        <authorList>
            <person name="Varghese N."/>
            <person name="Submissions S."/>
        </authorList>
    </citation>
    <scope>NUCLEOTIDE SEQUENCE [LARGE SCALE GENOMIC DNA]</scope>
    <source>
        <strain evidence="3">DSM 28463</strain>
    </source>
</reference>
<feature type="domain" description="Lipoyl-binding" evidence="1">
    <location>
        <begin position="1"/>
        <end position="70"/>
    </location>
</feature>
<keyword evidence="3" id="KW-1185">Reference proteome</keyword>
<evidence type="ECO:0000259" key="1">
    <source>
        <dbReference type="PROSITE" id="PS50968"/>
    </source>
</evidence>
<dbReference type="PROSITE" id="PS50968">
    <property type="entry name" value="BIOTINYL_LIPOYL"/>
    <property type="match status" value="1"/>
</dbReference>
<evidence type="ECO:0000313" key="2">
    <source>
        <dbReference type="EMBL" id="SFO17857.1"/>
    </source>
</evidence>
<dbReference type="STRING" id="1005928.SAMN04487859_11819"/>
<protein>
    <submittedName>
        <fullName evidence="2">Biotin-requiring enzyme</fullName>
    </submittedName>
</protein>
<proteinExistence type="predicted"/>
<dbReference type="CDD" id="cd06850">
    <property type="entry name" value="biotinyl_domain"/>
    <property type="match status" value="1"/>
</dbReference>
<dbReference type="Gene3D" id="2.40.50.100">
    <property type="match status" value="1"/>
</dbReference>
<dbReference type="Proteomes" id="UP000198599">
    <property type="component" value="Unassembled WGS sequence"/>
</dbReference>
<dbReference type="AlphaFoldDB" id="A0A1I5F2C2"/>
<dbReference type="InterPro" id="IPR000089">
    <property type="entry name" value="Biotin_lipoyl"/>
</dbReference>
<organism evidence="2 3">
    <name type="scientific">Roseovarius lutimaris</name>
    <dbReference type="NCBI Taxonomy" id="1005928"/>
    <lineage>
        <taxon>Bacteria</taxon>
        <taxon>Pseudomonadati</taxon>
        <taxon>Pseudomonadota</taxon>
        <taxon>Alphaproteobacteria</taxon>
        <taxon>Rhodobacterales</taxon>
        <taxon>Roseobacteraceae</taxon>
        <taxon>Roseovarius</taxon>
    </lineage>
</organism>
<dbReference type="EMBL" id="FOVP01000018">
    <property type="protein sequence ID" value="SFO17857.1"/>
    <property type="molecule type" value="Genomic_DNA"/>
</dbReference>
<dbReference type="OrthoDB" id="9811735at2"/>
<dbReference type="Pfam" id="PF00364">
    <property type="entry name" value="Biotin_lipoyl"/>
    <property type="match status" value="1"/>
</dbReference>
<gene>
    <name evidence="2" type="ORF">SAMN04487859_11819</name>
</gene>
<dbReference type="SUPFAM" id="SSF51230">
    <property type="entry name" value="Single hybrid motif"/>
    <property type="match status" value="1"/>
</dbReference>
<sequence>MVGTFYSRPSPDEPEFVSVGTQVEIGTPVCIIEVTKLFTTIESTKAGTVKAILAEDGQLVDYGQALFVID</sequence>
<accession>A0A1I5F2C2</accession>
<name>A0A1I5F2C2_9RHOB</name>